<comment type="caution">
    <text evidence="2">The sequence shown here is derived from an EMBL/GenBank/DDBJ whole genome shotgun (WGS) entry which is preliminary data.</text>
</comment>
<proteinExistence type="predicted"/>
<keyword evidence="3" id="KW-1185">Reference proteome</keyword>
<feature type="compositionally biased region" description="Pro residues" evidence="1">
    <location>
        <begin position="258"/>
        <end position="267"/>
    </location>
</feature>
<accession>A0ABQ9GD67</accession>
<sequence>MPVSARKPRMVAWKPRGERSDSCSILRRRAGGAYGEVLPGGKDVPPRSLAISCTNNAKILVAAVPIKYEKDWFFFSGTSSLNKQLQPLQRCFSSDPTAFFSSECASQRRVLFQNCIYSLPIGGEDTVCQFRALRLVAMGHLMRLEVSPLMLLRFSVSNAGKENLHPGRLTRTQNERTVFGVDSDRISAESGDDGGECIREVASTPPAPPLSPPPERKNPAPGPSGKQRGSRVVLFPELVCVVYGAISGDNVTSLSPHPKNPSVPPQLSPVKSQWRDNGREGPYKQGLEMCVAWIPLGSWLRPLPLPTYQPTNTSSYISFIWARKCKIDKGDNAPHIKHALATTCKALNWRVVLIDEEEVNAEDKEEEAMGLDNKIGSGCPYYTWRKIADVCLSTLEAAMQSNVRRRTNRLRHGRSAHLYVKTVGLLASHKGGRPSSIPGRFTPKFSQVGIVPDDAADRQVSSGISHFPRPCVPALLHTHLSSPSSALKTSVLRAAQISSLTRLNMLQIAKAGGSRLRGSINEPASRKCLRFDVRWGRGGVVVGQLASHQRAPGSNPLGIVSDGAAGRRVFSGISRFPRPLHSDGAAPYSPHLTLIGSRDLDIKSRPNLSTHSLSPVSVEDDNYVQRVITVVHVLNFPLYHLSWFSKLADMHPVLDHKVGNTELSRGGSQLFVKHHGSTGTELLFAVSVQTVRQCQPHHTGGTALKHVEIYICKGFRRNELIPHVKRCDIHSRYDVAPAYRSQHIYHWLRSDRPKLLRVLLMPCSGDVVLRVRLLTWMIAAWSRIRTSRPATQGQAAPRVDVTVETVERRGGGQRAVCSPIYTKVFSSDVGRLLPGRTSTTPLSRSVARTRPWIGECALYIAIQTACHLWSQQCLDANEPQWPRELGASSC</sequence>
<dbReference type="Proteomes" id="UP001159363">
    <property type="component" value="Chromosome 12"/>
</dbReference>
<protein>
    <submittedName>
        <fullName evidence="2">Uncharacterized protein</fullName>
    </submittedName>
</protein>
<gene>
    <name evidence="2" type="ORF">PR048_029373</name>
</gene>
<evidence type="ECO:0000256" key="1">
    <source>
        <dbReference type="SAM" id="MobiDB-lite"/>
    </source>
</evidence>
<evidence type="ECO:0000313" key="2">
    <source>
        <dbReference type="EMBL" id="KAJ8870352.1"/>
    </source>
</evidence>
<dbReference type="EMBL" id="JARBHB010000013">
    <property type="protein sequence ID" value="KAJ8870352.1"/>
    <property type="molecule type" value="Genomic_DNA"/>
</dbReference>
<feature type="region of interest" description="Disordered" evidence="1">
    <location>
        <begin position="181"/>
        <end position="229"/>
    </location>
</feature>
<feature type="region of interest" description="Disordered" evidence="1">
    <location>
        <begin position="253"/>
        <end position="276"/>
    </location>
</feature>
<name>A0ABQ9GD67_9NEOP</name>
<reference evidence="2 3" key="1">
    <citation type="submission" date="2023-02" db="EMBL/GenBank/DDBJ databases">
        <title>LHISI_Scaffold_Assembly.</title>
        <authorList>
            <person name="Stuart O.P."/>
            <person name="Cleave R."/>
            <person name="Magrath M.J.L."/>
            <person name="Mikheyev A.S."/>
        </authorList>
    </citation>
    <scope>NUCLEOTIDE SEQUENCE [LARGE SCALE GENOMIC DNA]</scope>
    <source>
        <strain evidence="2">Daus_M_001</strain>
        <tissue evidence="2">Leg muscle</tissue>
    </source>
</reference>
<evidence type="ECO:0000313" key="3">
    <source>
        <dbReference type="Proteomes" id="UP001159363"/>
    </source>
</evidence>
<organism evidence="2 3">
    <name type="scientific">Dryococelus australis</name>
    <dbReference type="NCBI Taxonomy" id="614101"/>
    <lineage>
        <taxon>Eukaryota</taxon>
        <taxon>Metazoa</taxon>
        <taxon>Ecdysozoa</taxon>
        <taxon>Arthropoda</taxon>
        <taxon>Hexapoda</taxon>
        <taxon>Insecta</taxon>
        <taxon>Pterygota</taxon>
        <taxon>Neoptera</taxon>
        <taxon>Polyneoptera</taxon>
        <taxon>Phasmatodea</taxon>
        <taxon>Verophasmatodea</taxon>
        <taxon>Anareolatae</taxon>
        <taxon>Phasmatidae</taxon>
        <taxon>Eurycanthinae</taxon>
        <taxon>Dryococelus</taxon>
    </lineage>
</organism>